<dbReference type="GO" id="GO:0055085">
    <property type="term" value="P:transmembrane transport"/>
    <property type="evidence" value="ECO:0007669"/>
    <property type="project" value="InterPro"/>
</dbReference>
<dbReference type="PATRIC" id="fig|477641.3.peg.2866"/>
<evidence type="ECO:0000256" key="2">
    <source>
        <dbReference type="ARBA" id="ARBA00022692"/>
    </source>
</evidence>
<dbReference type="EMBL" id="FO203431">
    <property type="protein sequence ID" value="CCH88440.1"/>
    <property type="molecule type" value="Genomic_DNA"/>
</dbReference>
<evidence type="ECO:0000313" key="9">
    <source>
        <dbReference type="Proteomes" id="UP000006461"/>
    </source>
</evidence>
<protein>
    <submittedName>
        <fullName evidence="8">Sulphate transporter</fullName>
    </submittedName>
</protein>
<comment type="subcellular location">
    <subcellularLocation>
        <location evidence="1">Membrane</location>
        <topology evidence="1">Multi-pass membrane protein</topology>
    </subcellularLocation>
</comment>
<feature type="transmembrane region" description="Helical" evidence="6">
    <location>
        <begin position="168"/>
        <end position="186"/>
    </location>
</feature>
<gene>
    <name evidence="8" type="ordered locus">MODMU_3014</name>
</gene>
<evidence type="ECO:0000256" key="1">
    <source>
        <dbReference type="ARBA" id="ARBA00004141"/>
    </source>
</evidence>
<dbReference type="InterPro" id="IPR002645">
    <property type="entry name" value="STAS_dom"/>
</dbReference>
<name>I4EYH7_MODI5</name>
<dbReference type="Pfam" id="PF01740">
    <property type="entry name" value="STAS"/>
    <property type="match status" value="1"/>
</dbReference>
<dbReference type="KEGG" id="mmar:MODMU_3014"/>
<keyword evidence="2 6" id="KW-0812">Transmembrane</keyword>
<dbReference type="PANTHER" id="PTHR11814">
    <property type="entry name" value="SULFATE TRANSPORTER"/>
    <property type="match status" value="1"/>
</dbReference>
<dbReference type="Proteomes" id="UP000006461">
    <property type="component" value="Chromosome"/>
</dbReference>
<feature type="transmembrane region" description="Helical" evidence="6">
    <location>
        <begin position="349"/>
        <end position="377"/>
    </location>
</feature>
<feature type="transmembrane region" description="Helical" evidence="6">
    <location>
        <begin position="142"/>
        <end position="161"/>
    </location>
</feature>
<dbReference type="GO" id="GO:0016020">
    <property type="term" value="C:membrane"/>
    <property type="evidence" value="ECO:0007669"/>
    <property type="project" value="UniProtKB-SubCell"/>
</dbReference>
<dbReference type="OMA" id="MACALHI"/>
<dbReference type="AlphaFoldDB" id="I4EYH7"/>
<dbReference type="CDD" id="cd07042">
    <property type="entry name" value="STAS_SulP_like_sulfate_transporter"/>
    <property type="match status" value="1"/>
</dbReference>
<keyword evidence="3 6" id="KW-1133">Transmembrane helix</keyword>
<feature type="domain" description="STAS" evidence="7">
    <location>
        <begin position="400"/>
        <end position="518"/>
    </location>
</feature>
<dbReference type="HOGENOM" id="CLU_003182_13_1_11"/>
<accession>I4EYH7</accession>
<dbReference type="Pfam" id="PF00916">
    <property type="entry name" value="Sulfate_transp"/>
    <property type="match status" value="1"/>
</dbReference>
<evidence type="ECO:0000259" key="7">
    <source>
        <dbReference type="PROSITE" id="PS50801"/>
    </source>
</evidence>
<feature type="transmembrane region" description="Helical" evidence="6">
    <location>
        <begin position="67"/>
        <end position="85"/>
    </location>
</feature>
<dbReference type="InterPro" id="IPR001902">
    <property type="entry name" value="SLC26A/SulP_fam"/>
</dbReference>
<dbReference type="SUPFAM" id="SSF52091">
    <property type="entry name" value="SpoIIaa-like"/>
    <property type="match status" value="1"/>
</dbReference>
<evidence type="ECO:0000256" key="3">
    <source>
        <dbReference type="ARBA" id="ARBA00022989"/>
    </source>
</evidence>
<feature type="transmembrane region" description="Helical" evidence="6">
    <location>
        <begin position="97"/>
        <end position="122"/>
    </location>
</feature>
<dbReference type="InterPro" id="IPR036513">
    <property type="entry name" value="STAS_dom_sf"/>
</dbReference>
<evidence type="ECO:0000256" key="5">
    <source>
        <dbReference type="SAM" id="MobiDB-lite"/>
    </source>
</evidence>
<keyword evidence="4 6" id="KW-0472">Membrane</keyword>
<reference evidence="8 9" key="1">
    <citation type="journal article" date="2012" name="J. Bacteriol.">
        <title>Genome Sequence of Radiation-Resistant Modestobacter marinus Strain BC501, a Representative Actinobacterium That Thrives on Calcareous Stone Surfaces.</title>
        <authorList>
            <person name="Normand P."/>
            <person name="Gury J."/>
            <person name="Pujic P."/>
            <person name="Chouaia B."/>
            <person name="Crotti E."/>
            <person name="Brusetti L."/>
            <person name="Daffonchio D."/>
            <person name="Vacherie B."/>
            <person name="Barbe V."/>
            <person name="Medigue C."/>
            <person name="Calteau A."/>
            <person name="Ghodhbane-Gtari F."/>
            <person name="Essoussi I."/>
            <person name="Nouioui I."/>
            <person name="Abbassi-Ghozzi I."/>
            <person name="Gtari M."/>
        </authorList>
    </citation>
    <scope>NUCLEOTIDE SEQUENCE [LARGE SCALE GENOMIC DNA]</scope>
    <source>
        <strain evidence="9">BC 501</strain>
    </source>
</reference>
<evidence type="ECO:0000256" key="4">
    <source>
        <dbReference type="ARBA" id="ARBA00023136"/>
    </source>
</evidence>
<keyword evidence="9" id="KW-1185">Reference proteome</keyword>
<feature type="region of interest" description="Disordered" evidence="5">
    <location>
        <begin position="526"/>
        <end position="571"/>
    </location>
</feature>
<dbReference type="PROSITE" id="PS50801">
    <property type="entry name" value="STAS"/>
    <property type="match status" value="1"/>
</dbReference>
<dbReference type="STRING" id="477641.MODMU_3014"/>
<evidence type="ECO:0000313" key="8">
    <source>
        <dbReference type="EMBL" id="CCH88440.1"/>
    </source>
</evidence>
<dbReference type="eggNOG" id="COG0659">
    <property type="taxonomic scope" value="Bacteria"/>
</dbReference>
<sequence length="571" mass="57745">MSVPDGLAAAALAGVNPVYGLYTSATAPVVGSALASSQLVQIATTSASALAAGQAVAAYPTAERDDAMFLLVVLSGVFLALFGVLRLGRLVRYVSHAVMTGFLFGVSAVLVLDQLAPLVGYAPQGPNEVVQFVDLLTGIGGWNWTAVAVGCTALAIMAALARTRLATLSSLIALVVPALVVWVFSLDVERVVDVSPIPRGLPALSLPDLSLISADLLLAAAALAAVVAVQGAGVSQSVENPDGSAVSTSGDMLAQGAANVAAGLFSGIPAGGSVGQTALNVSVGARSRWAGISGGVWMLVIIVALPGVIGQVPMTVLGALMIVAGAGAIKPREALSIWRTSTGARASILVTFVATLLVSVPVAVAVGVGLSALWFLVTSSADVRVRRLVPDGRGGFTETDPPEVVPSGEVVVLDVHGSLFFAGARTLADALPAPAGGAPVVVLRLRGHSSVGATLVAVLANYAESLEDAGGHLYLSGLDRDVAEQLRRAGKLDIGDSVHLAEATNVLGASTYRALAHGEEWLRAMSRPDGAGGPAATARVRAPQSAVLPEGALRAPRHRTPRPGRGVTRTP</sequence>
<proteinExistence type="predicted"/>
<evidence type="ECO:0000256" key="6">
    <source>
        <dbReference type="SAM" id="Phobius"/>
    </source>
</evidence>
<dbReference type="InterPro" id="IPR011547">
    <property type="entry name" value="SLC26A/SulP_dom"/>
</dbReference>
<dbReference type="Gene3D" id="3.30.750.24">
    <property type="entry name" value="STAS domain"/>
    <property type="match status" value="1"/>
</dbReference>
<feature type="transmembrane region" description="Helical" evidence="6">
    <location>
        <begin position="296"/>
        <end position="329"/>
    </location>
</feature>
<feature type="transmembrane region" description="Helical" evidence="6">
    <location>
        <begin position="209"/>
        <end position="229"/>
    </location>
</feature>
<organism evidence="8 9">
    <name type="scientific">Modestobacter italicus (strain DSM 44449 / CECT 9708 / BC 501)</name>
    <dbReference type="NCBI Taxonomy" id="2732864"/>
    <lineage>
        <taxon>Bacteria</taxon>
        <taxon>Bacillati</taxon>
        <taxon>Actinomycetota</taxon>
        <taxon>Actinomycetes</taxon>
        <taxon>Geodermatophilales</taxon>
        <taxon>Geodermatophilaceae</taxon>
        <taxon>Modestobacter</taxon>
    </lineage>
</organism>